<feature type="region of interest" description="Disordered" evidence="1">
    <location>
        <begin position="60"/>
        <end position="83"/>
    </location>
</feature>
<dbReference type="AlphaFoldDB" id="A0A2T7NGF2"/>
<feature type="compositionally biased region" description="Polar residues" evidence="1">
    <location>
        <begin position="99"/>
        <end position="108"/>
    </location>
</feature>
<feature type="compositionally biased region" description="Polar residues" evidence="1">
    <location>
        <begin position="60"/>
        <end position="77"/>
    </location>
</feature>
<dbReference type="Proteomes" id="UP000245119">
    <property type="component" value="Linkage Group LG13"/>
</dbReference>
<proteinExistence type="predicted"/>
<organism evidence="2 3">
    <name type="scientific">Pomacea canaliculata</name>
    <name type="common">Golden apple snail</name>
    <dbReference type="NCBI Taxonomy" id="400727"/>
    <lineage>
        <taxon>Eukaryota</taxon>
        <taxon>Metazoa</taxon>
        <taxon>Spiralia</taxon>
        <taxon>Lophotrochozoa</taxon>
        <taxon>Mollusca</taxon>
        <taxon>Gastropoda</taxon>
        <taxon>Caenogastropoda</taxon>
        <taxon>Architaenioglossa</taxon>
        <taxon>Ampullarioidea</taxon>
        <taxon>Ampullariidae</taxon>
        <taxon>Pomacea</taxon>
    </lineage>
</organism>
<feature type="region of interest" description="Disordered" evidence="1">
    <location>
        <begin position="97"/>
        <end position="119"/>
    </location>
</feature>
<evidence type="ECO:0000313" key="2">
    <source>
        <dbReference type="EMBL" id="PVD20249.1"/>
    </source>
</evidence>
<dbReference type="EMBL" id="PZQS01000013">
    <property type="protein sequence ID" value="PVD20249.1"/>
    <property type="molecule type" value="Genomic_DNA"/>
</dbReference>
<gene>
    <name evidence="2" type="ORF">C0Q70_20746</name>
</gene>
<evidence type="ECO:0000256" key="1">
    <source>
        <dbReference type="SAM" id="MobiDB-lite"/>
    </source>
</evidence>
<evidence type="ECO:0000313" key="3">
    <source>
        <dbReference type="Proteomes" id="UP000245119"/>
    </source>
</evidence>
<name>A0A2T7NGF2_POMCA</name>
<protein>
    <submittedName>
        <fullName evidence="2">Uncharacterized protein</fullName>
    </submittedName>
</protein>
<comment type="caution">
    <text evidence="2">The sequence shown here is derived from an EMBL/GenBank/DDBJ whole genome shotgun (WGS) entry which is preliminary data.</text>
</comment>
<keyword evidence="3" id="KW-1185">Reference proteome</keyword>
<sequence>MESKRKEPEPNLSNVDELLLQLESTDLTEEESDELLREAYRVNRKLKKILQHQEENIRCETNNSIASRKASGRSQSAKLPPISKSEAGFMHVFIEKSAADQQSKTTGAHSGKMKAEVNC</sequence>
<reference evidence="2 3" key="1">
    <citation type="submission" date="2018-04" db="EMBL/GenBank/DDBJ databases">
        <title>The genome of golden apple snail Pomacea canaliculata provides insight into stress tolerance and invasive adaptation.</title>
        <authorList>
            <person name="Liu C."/>
            <person name="Liu B."/>
            <person name="Ren Y."/>
            <person name="Zhang Y."/>
            <person name="Wang H."/>
            <person name="Li S."/>
            <person name="Jiang F."/>
            <person name="Yin L."/>
            <person name="Zhang G."/>
            <person name="Qian W."/>
            <person name="Fan W."/>
        </authorList>
    </citation>
    <scope>NUCLEOTIDE SEQUENCE [LARGE SCALE GENOMIC DNA]</scope>
    <source>
        <strain evidence="2">SZHN2017</strain>
        <tissue evidence="2">Muscle</tissue>
    </source>
</reference>
<accession>A0A2T7NGF2</accession>